<evidence type="ECO:0000256" key="2">
    <source>
        <dbReference type="SAM" id="SignalP"/>
    </source>
</evidence>
<dbReference type="GO" id="GO:0030246">
    <property type="term" value="F:carbohydrate binding"/>
    <property type="evidence" value="ECO:0007669"/>
    <property type="project" value="TreeGrafter"/>
</dbReference>
<dbReference type="NCBIfam" id="TIGR00787">
    <property type="entry name" value="dctP"/>
    <property type="match status" value="1"/>
</dbReference>
<gene>
    <name evidence="3" type="ORF">HMPREF1526_02994</name>
</gene>
<organism evidence="3 4">
    <name type="scientific">Butyricicoccus pullicaecorum 1.2</name>
    <dbReference type="NCBI Taxonomy" id="1203606"/>
    <lineage>
        <taxon>Bacteria</taxon>
        <taxon>Bacillati</taxon>
        <taxon>Bacillota</taxon>
        <taxon>Clostridia</taxon>
        <taxon>Eubacteriales</taxon>
        <taxon>Butyricicoccaceae</taxon>
        <taxon>Butyricicoccus</taxon>
    </lineage>
</organism>
<dbReference type="PANTHER" id="PTHR33376:SF2">
    <property type="entry name" value="DICARBOXYLATE-BINDING PERIPLASMIC PROTEIN"/>
    <property type="match status" value="1"/>
</dbReference>
<dbReference type="PIRSF" id="PIRSF006470">
    <property type="entry name" value="DctB"/>
    <property type="match status" value="1"/>
</dbReference>
<dbReference type="InterPro" id="IPR038404">
    <property type="entry name" value="TRAP_DctP_sf"/>
</dbReference>
<feature type="chain" id="PRO_5038368358" evidence="2">
    <location>
        <begin position="16"/>
        <end position="333"/>
    </location>
</feature>
<reference evidence="3 4" key="1">
    <citation type="submission" date="2013-01" db="EMBL/GenBank/DDBJ databases">
        <title>The Genome Sequence of Butyricicoccus pullicaecorum 1.2.</title>
        <authorList>
            <consortium name="The Broad Institute Genome Sequencing Platform"/>
            <person name="Earl A."/>
            <person name="Ward D."/>
            <person name="Feldgarden M."/>
            <person name="Gevers D."/>
            <person name="Van Immerseel F."/>
            <person name="Eeckhaut V."/>
            <person name="Walker B."/>
            <person name="Young S.K."/>
            <person name="Zeng Q."/>
            <person name="Gargeya S."/>
            <person name="Fitzgerald M."/>
            <person name="Haas B."/>
            <person name="Abouelleil A."/>
            <person name="Alvarado L."/>
            <person name="Arachchi H.M."/>
            <person name="Berlin A.M."/>
            <person name="Chapman S.B."/>
            <person name="Dewar J."/>
            <person name="Goldberg J."/>
            <person name="Griggs A."/>
            <person name="Gujja S."/>
            <person name="Hansen M."/>
            <person name="Howarth C."/>
            <person name="Imamovic A."/>
            <person name="Larimer J."/>
            <person name="McCowan C."/>
            <person name="Murphy C."/>
            <person name="Neiman D."/>
            <person name="Pearson M."/>
            <person name="Priest M."/>
            <person name="Roberts A."/>
            <person name="Saif S."/>
            <person name="Shea T."/>
            <person name="Sisk P."/>
            <person name="Sykes S."/>
            <person name="Wortman J."/>
            <person name="Nusbaum C."/>
            <person name="Birren B."/>
        </authorList>
    </citation>
    <scope>NUCLEOTIDE SEQUENCE [LARGE SCALE GENOMIC DNA]</scope>
    <source>
        <strain evidence="3 4">1.2</strain>
    </source>
</reference>
<evidence type="ECO:0000313" key="4">
    <source>
        <dbReference type="Proteomes" id="UP000013981"/>
    </source>
</evidence>
<dbReference type="Pfam" id="PF03480">
    <property type="entry name" value="DctP"/>
    <property type="match status" value="1"/>
</dbReference>
<dbReference type="PROSITE" id="PS51257">
    <property type="entry name" value="PROKAR_LIPOPROTEIN"/>
    <property type="match status" value="1"/>
</dbReference>
<keyword evidence="4" id="KW-1185">Reference proteome</keyword>
<name>R8VX91_9FIRM</name>
<dbReference type="Proteomes" id="UP000013981">
    <property type="component" value="Unassembled WGS sequence"/>
</dbReference>
<dbReference type="EMBL" id="AQOB01000015">
    <property type="protein sequence ID" value="EOQ35527.1"/>
    <property type="molecule type" value="Genomic_DNA"/>
</dbReference>
<evidence type="ECO:0000313" key="3">
    <source>
        <dbReference type="EMBL" id="EOQ35527.1"/>
    </source>
</evidence>
<dbReference type="Gene3D" id="3.40.190.170">
    <property type="entry name" value="Bacterial extracellular solute-binding protein, family 7"/>
    <property type="match status" value="1"/>
</dbReference>
<dbReference type="GO" id="GO:0055085">
    <property type="term" value="P:transmembrane transport"/>
    <property type="evidence" value="ECO:0007669"/>
    <property type="project" value="InterPro"/>
</dbReference>
<dbReference type="eggNOG" id="COG1638">
    <property type="taxonomic scope" value="Bacteria"/>
</dbReference>
<comment type="caution">
    <text evidence="3">The sequence shown here is derived from an EMBL/GenBank/DDBJ whole genome shotgun (WGS) entry which is preliminary data.</text>
</comment>
<dbReference type="InterPro" id="IPR004682">
    <property type="entry name" value="TRAP_DctP"/>
</dbReference>
<dbReference type="InterPro" id="IPR018389">
    <property type="entry name" value="DctP_fam"/>
</dbReference>
<feature type="signal peptide" evidence="2">
    <location>
        <begin position="1"/>
        <end position="15"/>
    </location>
</feature>
<dbReference type="NCBIfam" id="NF037995">
    <property type="entry name" value="TRAP_S1"/>
    <property type="match status" value="1"/>
</dbReference>
<proteinExistence type="predicted"/>
<protein>
    <submittedName>
        <fullName evidence="3">DctP family TRAP transporter solute receptor</fullName>
    </submittedName>
</protein>
<accession>R8VX91</accession>
<dbReference type="CDD" id="cd13671">
    <property type="entry name" value="PBP2_TRAP_SBP_like_3"/>
    <property type="match status" value="1"/>
</dbReference>
<sequence length="333" mass="36836">MKSMMKRLFAGALAAAVLTGLTGCSGGSQDPNHLLIVHGHGDWHPVNIGLEKFAEDMEAETDYTFSIYPNGQLGDDSAMVQLVKAGVVDVAKVSAGALEQFNPAYSIFSIPYVFQSTEHYFDVMNNSEAVQEIFNSTRDDGFIAIGWFDSGSRSIYTTKEGPADSPAALKGLKIRTMNSPTSVEMINNMGAAATPMSSGEVYTSLQQGIIDGAENNETVLGDDGHGEVAKSYTYTQHQYLPDIVIMSVETWDAMTEEEHQKVYEAMDDAWQAHEEEWVQIVERNKQEAIDMGVQFYEIDKTPFIEACKPQQEAFCAQSEDNARYFADFQSYLK</sequence>
<evidence type="ECO:0000256" key="1">
    <source>
        <dbReference type="ARBA" id="ARBA00022729"/>
    </source>
</evidence>
<dbReference type="HOGENOM" id="CLU_036176_4_0_9"/>
<dbReference type="AlphaFoldDB" id="R8VX91"/>
<dbReference type="PANTHER" id="PTHR33376">
    <property type="match status" value="1"/>
</dbReference>
<keyword evidence="3" id="KW-0675">Receptor</keyword>
<dbReference type="PATRIC" id="fig|1203606.4.peg.2951"/>
<keyword evidence="1 2" id="KW-0732">Signal</keyword>
<dbReference type="GO" id="GO:0030288">
    <property type="term" value="C:outer membrane-bounded periplasmic space"/>
    <property type="evidence" value="ECO:0007669"/>
    <property type="project" value="InterPro"/>
</dbReference>